<name>A0A1H5JE36_9BRAD</name>
<reference evidence="2 3" key="1">
    <citation type="submission" date="2016-10" db="EMBL/GenBank/DDBJ databases">
        <authorList>
            <person name="de Groot N.N."/>
        </authorList>
    </citation>
    <scope>NUCLEOTIDE SEQUENCE [LARGE SCALE GENOMIC DNA]</scope>
    <source>
        <strain evidence="2 3">GAS522</strain>
    </source>
</reference>
<sequence length="163" mass="17810">MATRTPKSPETKPTTQAAELPASPMPTLTAEALASLLAEVASQKAEIAKLYAELTSKPEKPAANGKSEVSTLNDAKVLKVLKKQGFKDVRPRENVLTFQKWIEAGRRPIEGSHALKINNLRLFHISQTRPLEKADQAKMKEQKAAHEARKNSKVVPINAGAPQ</sequence>
<feature type="compositionally biased region" description="Basic and acidic residues" evidence="1">
    <location>
        <begin position="140"/>
        <end position="150"/>
    </location>
</feature>
<evidence type="ECO:0000256" key="1">
    <source>
        <dbReference type="SAM" id="MobiDB-lite"/>
    </source>
</evidence>
<feature type="compositionally biased region" description="Polar residues" evidence="1">
    <location>
        <begin position="1"/>
        <end position="17"/>
    </location>
</feature>
<dbReference type="AlphaFoldDB" id="A0A1H5JE36"/>
<dbReference type="Proteomes" id="UP000183208">
    <property type="component" value="Unassembled WGS sequence"/>
</dbReference>
<feature type="region of interest" description="Disordered" evidence="1">
    <location>
        <begin position="140"/>
        <end position="163"/>
    </location>
</feature>
<accession>A0A1H5JE36</accession>
<proteinExistence type="predicted"/>
<gene>
    <name evidence="2" type="ORF">SAMN05444171_7769</name>
</gene>
<dbReference type="RefSeq" id="WP_074830414.1">
    <property type="nucleotide sequence ID" value="NZ_FNTI01000001.1"/>
</dbReference>
<evidence type="ECO:0000313" key="2">
    <source>
        <dbReference type="EMBL" id="SEE50487.1"/>
    </source>
</evidence>
<protein>
    <submittedName>
        <fullName evidence="2">Uncharacterized protein</fullName>
    </submittedName>
</protein>
<dbReference type="EMBL" id="FNTI01000001">
    <property type="protein sequence ID" value="SEE50487.1"/>
    <property type="molecule type" value="Genomic_DNA"/>
</dbReference>
<evidence type="ECO:0000313" key="3">
    <source>
        <dbReference type="Proteomes" id="UP000183208"/>
    </source>
</evidence>
<organism evidence="2 3">
    <name type="scientific">Bradyrhizobium lablabi</name>
    <dbReference type="NCBI Taxonomy" id="722472"/>
    <lineage>
        <taxon>Bacteria</taxon>
        <taxon>Pseudomonadati</taxon>
        <taxon>Pseudomonadota</taxon>
        <taxon>Alphaproteobacteria</taxon>
        <taxon>Hyphomicrobiales</taxon>
        <taxon>Nitrobacteraceae</taxon>
        <taxon>Bradyrhizobium</taxon>
    </lineage>
</organism>
<feature type="region of interest" description="Disordered" evidence="1">
    <location>
        <begin position="1"/>
        <end position="25"/>
    </location>
</feature>